<reference evidence="1 2" key="1">
    <citation type="submission" date="2024-09" db="EMBL/GenBank/DDBJ databases">
        <authorList>
            <person name="Sun Q."/>
            <person name="Mori K."/>
        </authorList>
    </citation>
    <scope>NUCLEOTIDE SEQUENCE [LARGE SCALE GENOMIC DNA]</scope>
    <source>
        <strain evidence="1 2">JCM 3331</strain>
    </source>
</reference>
<gene>
    <name evidence="1" type="ORF">ACFFTL_35235</name>
</gene>
<comment type="caution">
    <text evidence="1">The sequence shown here is derived from an EMBL/GenBank/DDBJ whole genome shotgun (WGS) entry which is preliminary data.</text>
</comment>
<organism evidence="1 2">
    <name type="scientific">Streptomyces yanii</name>
    <dbReference type="NCBI Taxonomy" id="78510"/>
    <lineage>
        <taxon>Bacteria</taxon>
        <taxon>Bacillati</taxon>
        <taxon>Actinomycetota</taxon>
        <taxon>Actinomycetes</taxon>
        <taxon>Kitasatosporales</taxon>
        <taxon>Streptomycetaceae</taxon>
        <taxon>Streptomyces</taxon>
    </lineage>
</organism>
<accession>A0ABV5RHQ4</accession>
<sequence>MAILERLAPDCLWGTFQAVVPGAPARTGDGRQRFGDHEVLEAIVFIATSGSS</sequence>
<evidence type="ECO:0008006" key="3">
    <source>
        <dbReference type="Google" id="ProtNLM"/>
    </source>
</evidence>
<keyword evidence="2" id="KW-1185">Reference proteome</keyword>
<protein>
    <recommendedName>
        <fullName evidence="3">Transposase</fullName>
    </recommendedName>
</protein>
<evidence type="ECO:0000313" key="2">
    <source>
        <dbReference type="Proteomes" id="UP001589710"/>
    </source>
</evidence>
<dbReference type="RefSeq" id="WP_345516218.1">
    <property type="nucleotide sequence ID" value="NZ_BAAAXD010000035.1"/>
</dbReference>
<dbReference type="Proteomes" id="UP001589710">
    <property type="component" value="Unassembled WGS sequence"/>
</dbReference>
<name>A0ABV5RHQ4_9ACTN</name>
<proteinExistence type="predicted"/>
<evidence type="ECO:0000313" key="1">
    <source>
        <dbReference type="EMBL" id="MFB9577390.1"/>
    </source>
</evidence>
<dbReference type="EMBL" id="JBHMCG010000144">
    <property type="protein sequence ID" value="MFB9577390.1"/>
    <property type="molecule type" value="Genomic_DNA"/>
</dbReference>